<accession>A0ABU3Q1U0</accession>
<comment type="subunit">
    <text evidence="4 11">Tetramer of two alpha and two beta chains.</text>
</comment>
<evidence type="ECO:0000256" key="10">
    <source>
        <dbReference type="ARBA" id="ARBA00049047"/>
    </source>
</evidence>
<dbReference type="HAMAP" id="MF_00133">
    <property type="entry name" value="Trp_synth_beta"/>
    <property type="match status" value="1"/>
</dbReference>
<proteinExistence type="inferred from homology"/>
<dbReference type="PANTHER" id="PTHR48077">
    <property type="entry name" value="TRYPTOPHAN SYNTHASE-RELATED"/>
    <property type="match status" value="1"/>
</dbReference>
<comment type="similarity">
    <text evidence="3 11">Belongs to the TrpB family.</text>
</comment>
<comment type="function">
    <text evidence="11">The beta subunit is responsible for the synthesis of L-tryptophan from indole and L-serine.</text>
</comment>
<evidence type="ECO:0000313" key="14">
    <source>
        <dbReference type="Proteomes" id="UP001259572"/>
    </source>
</evidence>
<comment type="caution">
    <text evidence="13">The sequence shown here is derived from an EMBL/GenBank/DDBJ whole genome shotgun (WGS) entry which is preliminary data.</text>
</comment>
<evidence type="ECO:0000256" key="8">
    <source>
        <dbReference type="ARBA" id="ARBA00023141"/>
    </source>
</evidence>
<sequence>MLMSGRFGDFGGAYVPEILMPALEELEAAFLQAQEDEGFQAELAELLAKYAGRPTPLTRCRNLGSKQTRIYLKREDLLHGGAHKTNQVLGQALLARRMGKTRIIAETGAGQHGVATALAGALFGLETRIYMGAHDVERQKLNVFRMRLMGAEVIPVESGQRGLKDAINEALRDWTASFADTHYLLGTVAGPHPFPLMVREFQRIIGKEARAQMIQEEGRLPDAVIACVGGGSNAMGAFSDFVGDEAVRLIGVEPAGKGLDGNQHGATLLRGRPGILHGSETYVLQDQDGQINESWSVSAGLDYPAVGPEHSFLKDSGRAEYVGATDQEALDAFALLARSEGIVCAFESAHALAHALKMAEAGEGEVLLVNLSGRGDKDMEQAQRLLDLPQ</sequence>
<comment type="cofactor">
    <cofactor evidence="1 11">
        <name>pyridoxal 5'-phosphate</name>
        <dbReference type="ChEBI" id="CHEBI:597326"/>
    </cofactor>
</comment>
<evidence type="ECO:0000256" key="9">
    <source>
        <dbReference type="ARBA" id="ARBA00023239"/>
    </source>
</evidence>
<evidence type="ECO:0000256" key="2">
    <source>
        <dbReference type="ARBA" id="ARBA00004733"/>
    </source>
</evidence>
<evidence type="ECO:0000256" key="7">
    <source>
        <dbReference type="ARBA" id="ARBA00022898"/>
    </source>
</evidence>
<dbReference type="NCBIfam" id="TIGR00263">
    <property type="entry name" value="trpB"/>
    <property type="match status" value="1"/>
</dbReference>
<dbReference type="InterPro" id="IPR001926">
    <property type="entry name" value="TrpB-like_PALP"/>
</dbReference>
<evidence type="ECO:0000256" key="5">
    <source>
        <dbReference type="ARBA" id="ARBA00022605"/>
    </source>
</evidence>
<evidence type="ECO:0000256" key="3">
    <source>
        <dbReference type="ARBA" id="ARBA00009982"/>
    </source>
</evidence>
<keyword evidence="5 11" id="KW-0028">Amino-acid biosynthesis</keyword>
<evidence type="ECO:0000313" key="13">
    <source>
        <dbReference type="EMBL" id="MDT9597386.1"/>
    </source>
</evidence>
<evidence type="ECO:0000256" key="6">
    <source>
        <dbReference type="ARBA" id="ARBA00022822"/>
    </source>
</evidence>
<comment type="catalytic activity">
    <reaction evidence="10 11">
        <text>(1S,2R)-1-C-(indol-3-yl)glycerol 3-phosphate + L-serine = D-glyceraldehyde 3-phosphate + L-tryptophan + H2O</text>
        <dbReference type="Rhea" id="RHEA:10532"/>
        <dbReference type="ChEBI" id="CHEBI:15377"/>
        <dbReference type="ChEBI" id="CHEBI:33384"/>
        <dbReference type="ChEBI" id="CHEBI:57912"/>
        <dbReference type="ChEBI" id="CHEBI:58866"/>
        <dbReference type="ChEBI" id="CHEBI:59776"/>
        <dbReference type="EC" id="4.2.1.20"/>
    </reaction>
</comment>
<keyword evidence="7 11" id="KW-0663">Pyridoxal phosphate</keyword>
<dbReference type="InterPro" id="IPR036052">
    <property type="entry name" value="TrpB-like_PALP_sf"/>
</dbReference>
<dbReference type="CDD" id="cd06446">
    <property type="entry name" value="Trp-synth_B"/>
    <property type="match status" value="1"/>
</dbReference>
<keyword evidence="9 11" id="KW-0456">Lyase</keyword>
<evidence type="ECO:0000256" key="4">
    <source>
        <dbReference type="ARBA" id="ARBA00011270"/>
    </source>
</evidence>
<dbReference type="Proteomes" id="UP001259572">
    <property type="component" value="Unassembled WGS sequence"/>
</dbReference>
<comment type="pathway">
    <text evidence="2 11">Amino-acid biosynthesis; L-tryptophan biosynthesis; L-tryptophan from chorismate: step 5/5.</text>
</comment>
<dbReference type="EC" id="4.2.1.20" evidence="11"/>
<dbReference type="PANTHER" id="PTHR48077:SF3">
    <property type="entry name" value="TRYPTOPHAN SYNTHASE"/>
    <property type="match status" value="1"/>
</dbReference>
<dbReference type="InterPro" id="IPR006653">
    <property type="entry name" value="Trp_synth_b_CS"/>
</dbReference>
<evidence type="ECO:0000259" key="12">
    <source>
        <dbReference type="Pfam" id="PF00291"/>
    </source>
</evidence>
<dbReference type="PROSITE" id="PS00168">
    <property type="entry name" value="TRP_SYNTHASE_BETA"/>
    <property type="match status" value="1"/>
</dbReference>
<dbReference type="Pfam" id="PF00291">
    <property type="entry name" value="PALP"/>
    <property type="match status" value="1"/>
</dbReference>
<reference evidence="13 14" key="1">
    <citation type="submission" date="2023-05" db="EMBL/GenBank/DDBJ databases">
        <authorList>
            <person name="Guo Y."/>
        </authorList>
    </citation>
    <scope>NUCLEOTIDE SEQUENCE [LARGE SCALE GENOMIC DNA]</scope>
    <source>
        <strain evidence="13 14">GR2756</strain>
    </source>
</reference>
<dbReference type="InterPro" id="IPR006654">
    <property type="entry name" value="Trp_synth_beta"/>
</dbReference>
<evidence type="ECO:0000256" key="11">
    <source>
        <dbReference type="HAMAP-Rule" id="MF_00133"/>
    </source>
</evidence>
<keyword evidence="8 11" id="KW-0057">Aromatic amino acid biosynthesis</keyword>
<keyword evidence="6 11" id="KW-0822">Tryptophan biosynthesis</keyword>
<evidence type="ECO:0000256" key="1">
    <source>
        <dbReference type="ARBA" id="ARBA00001933"/>
    </source>
</evidence>
<feature type="domain" description="Tryptophan synthase beta chain-like PALP" evidence="12">
    <location>
        <begin position="51"/>
        <end position="372"/>
    </location>
</feature>
<dbReference type="InterPro" id="IPR023026">
    <property type="entry name" value="Trp_synth_beta/beta-like"/>
</dbReference>
<feature type="modified residue" description="N6-(pyridoxal phosphate)lysine" evidence="11">
    <location>
        <position position="84"/>
    </location>
</feature>
<dbReference type="GO" id="GO:0004834">
    <property type="term" value="F:tryptophan synthase activity"/>
    <property type="evidence" value="ECO:0007669"/>
    <property type="project" value="UniProtKB-EC"/>
</dbReference>
<dbReference type="RefSeq" id="WP_315722572.1">
    <property type="nucleotide sequence ID" value="NZ_JAVUPU010000001.1"/>
</dbReference>
<protein>
    <recommendedName>
        <fullName evidence="11">Tryptophan synthase beta chain</fullName>
        <ecNumber evidence="11">4.2.1.20</ecNumber>
    </recommendedName>
</protein>
<name>A0ABU3Q1U0_9SPHN</name>
<dbReference type="PIRSF" id="PIRSF001413">
    <property type="entry name" value="Trp_syn_beta"/>
    <property type="match status" value="1"/>
</dbReference>
<keyword evidence="14" id="KW-1185">Reference proteome</keyword>
<gene>
    <name evidence="11 13" type="primary">trpB</name>
    <name evidence="13" type="ORF">RQX22_00280</name>
</gene>
<dbReference type="SUPFAM" id="SSF53686">
    <property type="entry name" value="Tryptophan synthase beta subunit-like PLP-dependent enzymes"/>
    <property type="match status" value="1"/>
</dbReference>
<dbReference type="Gene3D" id="3.40.50.1100">
    <property type="match status" value="2"/>
</dbReference>
<organism evidence="13 14">
    <name type="scientific">Sphingosinicella rhizophila</name>
    <dbReference type="NCBI Taxonomy" id="3050082"/>
    <lineage>
        <taxon>Bacteria</taxon>
        <taxon>Pseudomonadati</taxon>
        <taxon>Pseudomonadota</taxon>
        <taxon>Alphaproteobacteria</taxon>
        <taxon>Sphingomonadales</taxon>
        <taxon>Sphingosinicellaceae</taxon>
        <taxon>Sphingosinicella</taxon>
    </lineage>
</organism>
<dbReference type="EMBL" id="JAVUPU010000001">
    <property type="protein sequence ID" value="MDT9597386.1"/>
    <property type="molecule type" value="Genomic_DNA"/>
</dbReference>